<evidence type="ECO:0000256" key="1">
    <source>
        <dbReference type="ARBA" id="ARBA00022603"/>
    </source>
</evidence>
<proteinExistence type="predicted"/>
<dbReference type="GO" id="GO:0008168">
    <property type="term" value="F:methyltransferase activity"/>
    <property type="evidence" value="ECO:0007669"/>
    <property type="project" value="UniProtKB-KW"/>
</dbReference>
<dbReference type="PANTHER" id="PTHR43861:SF1">
    <property type="entry name" value="TRANS-ACONITATE 2-METHYLTRANSFERASE"/>
    <property type="match status" value="1"/>
</dbReference>
<organism evidence="4 5">
    <name type="scientific">Pseudomonas putida</name>
    <name type="common">Arthrobacter siderocapsulatus</name>
    <dbReference type="NCBI Taxonomy" id="303"/>
    <lineage>
        <taxon>Bacteria</taxon>
        <taxon>Pseudomonadati</taxon>
        <taxon>Pseudomonadota</taxon>
        <taxon>Gammaproteobacteria</taxon>
        <taxon>Pseudomonadales</taxon>
        <taxon>Pseudomonadaceae</taxon>
        <taxon>Pseudomonas</taxon>
    </lineage>
</organism>
<reference evidence="4 5" key="2">
    <citation type="submission" date="2018-03" db="EMBL/GenBank/DDBJ databases">
        <title>Draft genome of Pseudomonas putida strain KT-27.</title>
        <authorList>
            <person name="Yoshizawa S."/>
            <person name="Khan N.H."/>
            <person name="Nishimura M."/>
            <person name="Chiura H.X."/>
            <person name="Ogura Y."/>
            <person name="Hayashi T."/>
            <person name="Kogure K."/>
        </authorList>
    </citation>
    <scope>NUCLEOTIDE SEQUENCE [LARGE SCALE GENOMIC DNA]</scope>
    <source>
        <strain evidence="4 5">KT-27</strain>
    </source>
</reference>
<evidence type="ECO:0000256" key="2">
    <source>
        <dbReference type="ARBA" id="ARBA00022679"/>
    </source>
</evidence>
<dbReference type="SUPFAM" id="SSF53335">
    <property type="entry name" value="S-adenosyl-L-methionine-dependent methyltransferases"/>
    <property type="match status" value="1"/>
</dbReference>
<dbReference type="CDD" id="cd02440">
    <property type="entry name" value="AdoMet_MTases"/>
    <property type="match status" value="1"/>
</dbReference>
<dbReference type="InterPro" id="IPR041698">
    <property type="entry name" value="Methyltransf_25"/>
</dbReference>
<dbReference type="EMBL" id="MIND01000018">
    <property type="protein sequence ID" value="POF88891.1"/>
    <property type="molecule type" value="Genomic_DNA"/>
</dbReference>
<name>A0A2S3WDB7_PSEPU</name>
<dbReference type="RefSeq" id="WP_103436994.1">
    <property type="nucleotide sequence ID" value="NZ_MIND01000018.1"/>
</dbReference>
<feature type="domain" description="Methyltransferase" evidence="3">
    <location>
        <begin position="61"/>
        <end position="156"/>
    </location>
</feature>
<dbReference type="Pfam" id="PF13649">
    <property type="entry name" value="Methyltransf_25"/>
    <property type="match status" value="1"/>
</dbReference>
<dbReference type="InterPro" id="IPR029063">
    <property type="entry name" value="SAM-dependent_MTases_sf"/>
</dbReference>
<evidence type="ECO:0000259" key="3">
    <source>
        <dbReference type="Pfam" id="PF13649"/>
    </source>
</evidence>
<dbReference type="Gene3D" id="3.40.50.150">
    <property type="entry name" value="Vaccinia Virus protein VP39"/>
    <property type="match status" value="1"/>
</dbReference>
<keyword evidence="2" id="KW-0808">Transferase</keyword>
<dbReference type="Proteomes" id="UP000237194">
    <property type="component" value="Unassembled WGS sequence"/>
</dbReference>
<gene>
    <name evidence="4" type="ORF">BGP80_13320</name>
</gene>
<sequence>MPSFKHMIESNRDAWNASADAHRNSATWQSLLTEVAHAQFSCLDPTLTALLKQVDLRGKQVLQLGCNNGREALSLYALGAEHVVGVDQSAAFLQQAHELAARSPHAVEFIEADIHQLPASVTARFDVVLITIGVLNWMPDLSAFFRHAASTLKPGGTLAIYETHPFLEMLEPESSDPWRISGSYFQTEPVVEDKAIVYEGQGEANGVTSYWHIHRMSDIVTAVLQASLQLQAFTEYPHSNREELYDVYESNELQVPMCYTLLAVK</sequence>
<accession>A0A2S3WDB7</accession>
<evidence type="ECO:0000313" key="5">
    <source>
        <dbReference type="Proteomes" id="UP000237194"/>
    </source>
</evidence>
<dbReference type="AlphaFoldDB" id="A0A2S3WDB7"/>
<evidence type="ECO:0000313" key="4">
    <source>
        <dbReference type="EMBL" id="POF88891.1"/>
    </source>
</evidence>
<comment type="caution">
    <text evidence="4">The sequence shown here is derived from an EMBL/GenBank/DDBJ whole genome shotgun (WGS) entry which is preliminary data.</text>
</comment>
<dbReference type="PANTHER" id="PTHR43861">
    <property type="entry name" value="TRANS-ACONITATE 2-METHYLTRANSFERASE-RELATED"/>
    <property type="match status" value="1"/>
</dbReference>
<reference evidence="4 5" key="1">
    <citation type="submission" date="2016-08" db="EMBL/GenBank/DDBJ databases">
        <authorList>
            <person name="Seilhamer J.J."/>
        </authorList>
    </citation>
    <scope>NUCLEOTIDE SEQUENCE [LARGE SCALE GENOMIC DNA]</scope>
    <source>
        <strain evidence="4 5">KT-27</strain>
    </source>
</reference>
<dbReference type="GO" id="GO:0032259">
    <property type="term" value="P:methylation"/>
    <property type="evidence" value="ECO:0007669"/>
    <property type="project" value="UniProtKB-KW"/>
</dbReference>
<protein>
    <submittedName>
        <fullName evidence="4">Methylase</fullName>
    </submittedName>
</protein>
<keyword evidence="1 4" id="KW-0489">Methyltransferase</keyword>